<reference evidence="3" key="1">
    <citation type="submission" date="2021-09" db="EMBL/GenBank/DDBJ databases">
        <authorList>
            <consortium name="AG Swart"/>
            <person name="Singh M."/>
            <person name="Singh A."/>
            <person name="Seah K."/>
            <person name="Emmerich C."/>
        </authorList>
    </citation>
    <scope>NUCLEOTIDE SEQUENCE</scope>
    <source>
        <strain evidence="3">ATCC30299</strain>
    </source>
</reference>
<dbReference type="InterPro" id="IPR004108">
    <property type="entry name" value="Fe_hydrogenase_lsu_C"/>
</dbReference>
<dbReference type="Pfam" id="PF02906">
    <property type="entry name" value="Fe_hyd_lg_C"/>
    <property type="match status" value="1"/>
</dbReference>
<accession>A0AAU9K9H5</accession>
<keyword evidence="4" id="KW-1185">Reference proteome</keyword>
<dbReference type="PANTHER" id="PTHR11615">
    <property type="entry name" value="NITRATE, FORMATE, IRON DEHYDROGENASE"/>
    <property type="match status" value="1"/>
</dbReference>
<proteinExistence type="inferred from homology"/>
<gene>
    <name evidence="3" type="ORF">BSTOLATCC_MIC66117</name>
</gene>
<dbReference type="EMBL" id="CAJZBQ010000064">
    <property type="protein sequence ID" value="CAG9336236.1"/>
    <property type="molecule type" value="Genomic_DNA"/>
</dbReference>
<dbReference type="InterPro" id="IPR009016">
    <property type="entry name" value="Fe_hydrogenase"/>
</dbReference>
<feature type="domain" description="Iron hydrogenase large subunit C-terminal" evidence="2">
    <location>
        <begin position="10"/>
        <end position="155"/>
    </location>
</feature>
<protein>
    <recommendedName>
        <fullName evidence="2">Iron hydrogenase large subunit C-terminal domain-containing protein</fullName>
    </recommendedName>
</protein>
<organism evidence="3 4">
    <name type="scientific">Blepharisma stoltei</name>
    <dbReference type="NCBI Taxonomy" id="1481888"/>
    <lineage>
        <taxon>Eukaryota</taxon>
        <taxon>Sar</taxon>
        <taxon>Alveolata</taxon>
        <taxon>Ciliophora</taxon>
        <taxon>Postciliodesmatophora</taxon>
        <taxon>Heterotrichea</taxon>
        <taxon>Heterotrichida</taxon>
        <taxon>Blepharismidae</taxon>
        <taxon>Blepharisma</taxon>
    </lineage>
</organism>
<evidence type="ECO:0000313" key="3">
    <source>
        <dbReference type="EMBL" id="CAG9336236.1"/>
    </source>
</evidence>
<dbReference type="SUPFAM" id="SSF53920">
    <property type="entry name" value="Fe-only hydrogenase"/>
    <property type="match status" value="1"/>
</dbReference>
<name>A0AAU9K9H5_9CILI</name>
<evidence type="ECO:0000256" key="1">
    <source>
        <dbReference type="ARBA" id="ARBA00006596"/>
    </source>
</evidence>
<dbReference type="InterPro" id="IPR050340">
    <property type="entry name" value="Cytosolic_Fe-S_CAF"/>
</dbReference>
<dbReference type="Gene3D" id="3.40.950.10">
    <property type="entry name" value="Fe-only Hydrogenase (Larger Subunit), Chain L, domain 3"/>
    <property type="match status" value="1"/>
</dbReference>
<comment type="caution">
    <text evidence="3">The sequence shown here is derived from an EMBL/GenBank/DDBJ whole genome shotgun (WGS) entry which is preliminary data.</text>
</comment>
<dbReference type="AlphaFoldDB" id="A0AAU9K9H5"/>
<comment type="similarity">
    <text evidence="1">Belongs to the NARF family.</text>
</comment>
<evidence type="ECO:0000259" key="2">
    <source>
        <dbReference type="Pfam" id="PF02906"/>
    </source>
</evidence>
<evidence type="ECO:0000313" key="4">
    <source>
        <dbReference type="Proteomes" id="UP001162131"/>
    </source>
</evidence>
<sequence>MMIQIEINSLQDFYNVTVMPCFDKKLEAVMEKGVDLVLTTTELLEFLNENDFLNAIPDPEAPLFYSSTKHKSGSLGYGEFIFIKACENLYGEIPTIEIKTTRRRDLLEMEYRDLKFCFASGFQNIQNIVRMIKQGKLDYSYVEIMACPTGCLNGGGQPRFDREVLGNLESSISQFYNEEIRELPICSNVFRDFKPLDVNTLIW</sequence>
<dbReference type="Proteomes" id="UP001162131">
    <property type="component" value="Unassembled WGS sequence"/>
</dbReference>